<protein>
    <submittedName>
        <fullName evidence="4">SNF2 helicase associated domain-containing protein</fullName>
    </submittedName>
</protein>
<dbReference type="PROSITE" id="PS51192">
    <property type="entry name" value="HELICASE_ATP_BIND_1"/>
    <property type="match status" value="1"/>
</dbReference>
<dbReference type="InterPro" id="IPR000330">
    <property type="entry name" value="SNF2_N"/>
</dbReference>
<gene>
    <name evidence="4" type="ORF">KVH43_08510</name>
</gene>
<reference evidence="4" key="1">
    <citation type="submission" date="2021-07" db="EMBL/GenBank/DDBJ databases">
        <title>Complete genome sequence of Crassaminicella sp. 143-21, isolated from a deep-sea hydrothermal vent.</title>
        <authorList>
            <person name="Li X."/>
        </authorList>
    </citation>
    <scope>NUCLEOTIDE SEQUENCE</scope>
    <source>
        <strain evidence="4">143-21</strain>
    </source>
</reference>
<evidence type="ECO:0000256" key="1">
    <source>
        <dbReference type="ARBA" id="ARBA00022801"/>
    </source>
</evidence>
<dbReference type="Pfam" id="PF00271">
    <property type="entry name" value="Helicase_C"/>
    <property type="match status" value="1"/>
</dbReference>
<feature type="domain" description="Helicase C-terminal" evidence="3">
    <location>
        <begin position="757"/>
        <end position="914"/>
    </location>
</feature>
<feature type="domain" description="Helicase ATP-binding" evidence="2">
    <location>
        <begin position="471"/>
        <end position="633"/>
    </location>
</feature>
<dbReference type="SMART" id="SM00490">
    <property type="entry name" value="HELICc"/>
    <property type="match status" value="1"/>
</dbReference>
<accession>A0ABX8R8S3</accession>
<dbReference type="InterPro" id="IPR049730">
    <property type="entry name" value="SNF2/RAD54-like_C"/>
</dbReference>
<dbReference type="SMART" id="SM00487">
    <property type="entry name" value="DEXDc"/>
    <property type="match status" value="1"/>
</dbReference>
<evidence type="ECO:0000259" key="2">
    <source>
        <dbReference type="PROSITE" id="PS51192"/>
    </source>
</evidence>
<dbReference type="InterPro" id="IPR014001">
    <property type="entry name" value="Helicase_ATP-bd"/>
</dbReference>
<proteinExistence type="predicted"/>
<keyword evidence="5" id="KW-1185">Reference proteome</keyword>
<dbReference type="EMBL" id="CP078093">
    <property type="protein sequence ID" value="QXM05427.1"/>
    <property type="molecule type" value="Genomic_DNA"/>
</dbReference>
<sequence>MADIIFVLNRYESERFEKPTIEVFSCIYNKINKNKTFASGQLKNYNFDENQRPQNISEKDFIQIRNLLKDKRNSQIKDHIYALDEEVLIRLLSILCNQKVLYYKSERKGKLYIIDKFSDYLNSYEIRIVYKVLKNNTYKFSVTLEREDRRIMLSTNTVFFTFKKYFFVIFKNRIFFIKQWIDHRFMNNLAKKNWKVSPTFLKNYSNTIKIESKEKIYFRRSVEDYSVVDNIIPKVSFYVKLEEKKLKGLLKFKYDETEIDSYENNEIIIDDINKRKILRDRREENKAIQLLRKNNWKHSRKNLYYCNDHEQFSTTLELFIINGWSIYTQDNRKLKVLRQPNINISSGIDWFDLRINYSYNEEKIALSRLLKHIKKGENWIKLKNGEAILIPESIIKNSKFITKNKKDSDLLRIHKKYIGQVKNLFEEMNVKKQVMEDLESLVFYKDMKVKFDKGFCAQLRDYQLKGIKWLCSLSVNGFGGCLADDMGLGKTLQIIGLLSEQTIKKQKGITVIVVPKTLLFNWKSEILKFNSELKFIIYHGIHRDILREQMKNETDVEIIITTYGTIRNDIDVFKELDLKYLILDEAQAIKNFNAKTYKELNKLNPRNKIILTGTPIENNLKELWGFMDFLNHGLLGSYNKFSKDYINIQQDANKLNKLRNIIGYFILRRMKKDVLKELPPKIEQNIYCEMTDKQKSLYDALKKRISDDLNNLDSYVIKSNAKVLEGLTYLRQVSCHPKLLRKEYNILNCYQSGKFDILKELLKKIKLSGNKVLVFSQFTSMLHIIKKYLISKGWEYSYLDGKTNDREKVIKNFEKSENNNIFLISIKAGGTGINLSSANYVIIYDPWWNPAVENQAIDRAYRIGQKKKVNVYRLITKDSIEEKIMDLKDRKEQLSKKLLDNQDYVFNLTVDELKQLIID</sequence>
<dbReference type="PANTHER" id="PTHR10799">
    <property type="entry name" value="SNF2/RAD54 HELICASE FAMILY"/>
    <property type="match status" value="1"/>
</dbReference>
<dbReference type="CDD" id="cd18793">
    <property type="entry name" value="SF2_C_SNF"/>
    <property type="match status" value="1"/>
</dbReference>
<evidence type="ECO:0000313" key="4">
    <source>
        <dbReference type="EMBL" id="QXM05427.1"/>
    </source>
</evidence>
<dbReference type="RefSeq" id="WP_218282126.1">
    <property type="nucleotide sequence ID" value="NZ_CP078093.1"/>
</dbReference>
<dbReference type="PROSITE" id="PS51194">
    <property type="entry name" value="HELICASE_CTER"/>
    <property type="match status" value="1"/>
</dbReference>
<dbReference type="Pfam" id="PF00176">
    <property type="entry name" value="SNF2-rel_dom"/>
    <property type="match status" value="1"/>
</dbReference>
<name>A0ABX8R8S3_9CLOT</name>
<dbReference type="Proteomes" id="UP000886818">
    <property type="component" value="Chromosome"/>
</dbReference>
<organism evidence="4 5">
    <name type="scientific">Crassaminicella indica</name>
    <dbReference type="NCBI Taxonomy" id="2855394"/>
    <lineage>
        <taxon>Bacteria</taxon>
        <taxon>Bacillati</taxon>
        <taxon>Bacillota</taxon>
        <taxon>Clostridia</taxon>
        <taxon>Eubacteriales</taxon>
        <taxon>Clostridiaceae</taxon>
        <taxon>Crassaminicella</taxon>
    </lineage>
</organism>
<evidence type="ECO:0000313" key="5">
    <source>
        <dbReference type="Proteomes" id="UP000886818"/>
    </source>
</evidence>
<dbReference type="InterPro" id="IPR001650">
    <property type="entry name" value="Helicase_C-like"/>
</dbReference>
<keyword evidence="1" id="KW-0378">Hydrolase</keyword>
<evidence type="ECO:0000259" key="3">
    <source>
        <dbReference type="PROSITE" id="PS51194"/>
    </source>
</evidence>